<evidence type="ECO:0000313" key="1">
    <source>
        <dbReference type="EMBL" id="GMT05573.1"/>
    </source>
</evidence>
<sequence length="94" mass="10869">MRGYQLRLLLFDLHTKKLDERSDRRALYEYSEYDDYYRRGYHHILSQDHFLVEGLHQSIADGSSESSIGNNSLIDEGDPLHSLAIGDVCEGNDH</sequence>
<evidence type="ECO:0000313" key="3">
    <source>
        <dbReference type="Proteomes" id="UP001432027"/>
    </source>
</evidence>
<evidence type="ECO:0000313" key="2">
    <source>
        <dbReference type="EMBL" id="GMT05577.1"/>
    </source>
</evidence>
<protein>
    <submittedName>
        <fullName evidence="1">Uncharacterized protein</fullName>
    </submittedName>
</protein>
<reference evidence="1" key="1">
    <citation type="submission" date="2023-10" db="EMBL/GenBank/DDBJ databases">
        <title>Genome assembly of Pristionchus species.</title>
        <authorList>
            <person name="Yoshida K."/>
            <person name="Sommer R.J."/>
        </authorList>
    </citation>
    <scope>NUCLEOTIDE SEQUENCE</scope>
    <source>
        <strain evidence="1">RS0144</strain>
    </source>
</reference>
<organism evidence="1 3">
    <name type="scientific">Pristionchus entomophagus</name>
    <dbReference type="NCBI Taxonomy" id="358040"/>
    <lineage>
        <taxon>Eukaryota</taxon>
        <taxon>Metazoa</taxon>
        <taxon>Ecdysozoa</taxon>
        <taxon>Nematoda</taxon>
        <taxon>Chromadorea</taxon>
        <taxon>Rhabditida</taxon>
        <taxon>Rhabditina</taxon>
        <taxon>Diplogasteromorpha</taxon>
        <taxon>Diplogasteroidea</taxon>
        <taxon>Neodiplogasteridae</taxon>
        <taxon>Pristionchus</taxon>
    </lineage>
</organism>
<accession>A0AAV5UGY3</accession>
<keyword evidence="3" id="KW-1185">Reference proteome</keyword>
<dbReference type="EMBL" id="BTSX01000006">
    <property type="protein sequence ID" value="GMT05577.1"/>
    <property type="molecule type" value="Genomic_DNA"/>
</dbReference>
<proteinExistence type="predicted"/>
<dbReference type="EMBL" id="BTSX01000006">
    <property type="protein sequence ID" value="GMT05573.1"/>
    <property type="molecule type" value="Genomic_DNA"/>
</dbReference>
<gene>
    <name evidence="1" type="ORF">PENTCL1PPCAC_27747</name>
    <name evidence="2" type="ORF">PENTCL1PPCAC_27751</name>
</gene>
<name>A0AAV5UGY3_9BILA</name>
<comment type="caution">
    <text evidence="1">The sequence shown here is derived from an EMBL/GenBank/DDBJ whole genome shotgun (WGS) entry which is preliminary data.</text>
</comment>
<dbReference type="Proteomes" id="UP001432027">
    <property type="component" value="Unassembled WGS sequence"/>
</dbReference>
<dbReference type="AlphaFoldDB" id="A0AAV5UGY3"/>